<gene>
    <name evidence="2" type="ORF">SAMN04488128_10479</name>
</gene>
<dbReference type="RefSeq" id="WP_143313069.1">
    <property type="nucleotide sequence ID" value="NZ_FUWZ01000004.1"/>
</dbReference>
<keyword evidence="1" id="KW-0812">Transmembrane</keyword>
<dbReference type="AlphaFoldDB" id="A0A1T4T727"/>
<accession>A0A1T4T727</accession>
<feature type="transmembrane region" description="Helical" evidence="1">
    <location>
        <begin position="124"/>
        <end position="157"/>
    </location>
</feature>
<dbReference type="OrthoDB" id="8480302at2"/>
<protein>
    <submittedName>
        <fullName evidence="2">Uncharacterized protein</fullName>
    </submittedName>
</protein>
<name>A0A1T4T727_9BACT</name>
<dbReference type="EMBL" id="FUWZ01000004">
    <property type="protein sequence ID" value="SKA36294.1"/>
    <property type="molecule type" value="Genomic_DNA"/>
</dbReference>
<keyword evidence="3" id="KW-1185">Reference proteome</keyword>
<organism evidence="2 3">
    <name type="scientific">Chitinophaga eiseniae</name>
    <dbReference type="NCBI Taxonomy" id="634771"/>
    <lineage>
        <taxon>Bacteria</taxon>
        <taxon>Pseudomonadati</taxon>
        <taxon>Bacteroidota</taxon>
        <taxon>Chitinophagia</taxon>
        <taxon>Chitinophagales</taxon>
        <taxon>Chitinophagaceae</taxon>
        <taxon>Chitinophaga</taxon>
    </lineage>
</organism>
<dbReference type="STRING" id="634771.SAMN04488128_10479"/>
<proteinExistence type="predicted"/>
<keyword evidence="1" id="KW-1133">Transmembrane helix</keyword>
<evidence type="ECO:0000313" key="3">
    <source>
        <dbReference type="Proteomes" id="UP000190367"/>
    </source>
</evidence>
<sequence length="158" mass="17294">MDNQVHCPKCNSTQITANKQGFSVGKAAAGVILTGGIGLLAGGIGRNKVIITCLACGHQFKPGAKKETAVEAYQRLKTHREKMDAERNRQLDASALEEDLRRDLERRNNPEKRKESRNAVIKTAGLIMFAGAILWLLWPIGGWFVMGFGALLFIAAFV</sequence>
<evidence type="ECO:0000256" key="1">
    <source>
        <dbReference type="SAM" id="Phobius"/>
    </source>
</evidence>
<reference evidence="3" key="1">
    <citation type="submission" date="2017-02" db="EMBL/GenBank/DDBJ databases">
        <authorList>
            <person name="Varghese N."/>
            <person name="Submissions S."/>
        </authorList>
    </citation>
    <scope>NUCLEOTIDE SEQUENCE [LARGE SCALE GENOMIC DNA]</scope>
    <source>
        <strain evidence="3">DSM 22224</strain>
    </source>
</reference>
<dbReference type="Proteomes" id="UP000190367">
    <property type="component" value="Unassembled WGS sequence"/>
</dbReference>
<keyword evidence="1" id="KW-0472">Membrane</keyword>
<evidence type="ECO:0000313" key="2">
    <source>
        <dbReference type="EMBL" id="SKA36294.1"/>
    </source>
</evidence>